<dbReference type="InterPro" id="IPR000477">
    <property type="entry name" value="RT_dom"/>
</dbReference>
<dbReference type="CDD" id="cd01647">
    <property type="entry name" value="RT_LTR"/>
    <property type="match status" value="1"/>
</dbReference>
<sequence>MGKYNLPPKSSHHLNVAELKDMVRALILDRKNQTPASAPVKAVEQSCVTCGGGHSYQNCPATNSNMYHDNIQEYVSQAAAANFNQANSGIRPPWSSIKFDLLCSPVQNSSCKYYKYSSYFLVLELFPVDTITNPKKELKVSLPQVMLWRREYTSVLARRPSDSNIGWTRPQNTQLINDHMTANKIDVIRYGGIDPEGDILILEAILNSEPPPPLPNHEQYMPGGRKELKLCEAKTVESSVNEPPEVELKQGNCHREKAALLKFSIHKRAIAWKLSDIKGVSPEFCTHKILMEEDYEPSVQSQRRVNPKIHDVIKKEVEKLLDAGLIYPISDSPWVSPVHCVPKKGGMTVITNEERMRLIPYCELVTGWRVCIDYRKLNEATRKDHFPLPFMDQMLERLAGNEYYCFLDGFSGYFQIPIDRSKRSRKDDIQCPKYGTFAYRPACLFGLCNAPATSKDV</sequence>
<evidence type="ECO:0000313" key="2">
    <source>
        <dbReference type="EMBL" id="GJS67348.1"/>
    </source>
</evidence>
<dbReference type="InterPro" id="IPR043128">
    <property type="entry name" value="Rev_trsase/Diguanyl_cyclase"/>
</dbReference>
<protein>
    <recommendedName>
        <fullName evidence="1">Reverse transcriptase domain-containing protein</fullName>
    </recommendedName>
</protein>
<dbReference type="PANTHER" id="PTHR24559:SF444">
    <property type="entry name" value="REVERSE TRANSCRIPTASE DOMAIN-CONTAINING PROTEIN"/>
    <property type="match status" value="1"/>
</dbReference>
<dbReference type="SUPFAM" id="SSF56672">
    <property type="entry name" value="DNA/RNA polymerases"/>
    <property type="match status" value="1"/>
</dbReference>
<accession>A0ABQ4XPP2</accession>
<gene>
    <name evidence="2" type="ORF">Tco_0681912</name>
</gene>
<evidence type="ECO:0000259" key="1">
    <source>
        <dbReference type="Pfam" id="PF00078"/>
    </source>
</evidence>
<dbReference type="Gene3D" id="3.30.70.270">
    <property type="match status" value="1"/>
</dbReference>
<comment type="caution">
    <text evidence="2">The sequence shown here is derived from an EMBL/GenBank/DDBJ whole genome shotgun (WGS) entry which is preliminary data.</text>
</comment>
<dbReference type="EMBL" id="BQNB010009711">
    <property type="protein sequence ID" value="GJS67348.1"/>
    <property type="molecule type" value="Genomic_DNA"/>
</dbReference>
<proteinExistence type="predicted"/>
<reference evidence="2" key="1">
    <citation type="journal article" date="2022" name="Int. J. Mol. Sci.">
        <title>Draft Genome of Tanacetum Coccineum: Genomic Comparison of Closely Related Tanacetum-Family Plants.</title>
        <authorList>
            <person name="Yamashiro T."/>
            <person name="Shiraishi A."/>
            <person name="Nakayama K."/>
            <person name="Satake H."/>
        </authorList>
    </citation>
    <scope>NUCLEOTIDE SEQUENCE</scope>
</reference>
<keyword evidence="3" id="KW-1185">Reference proteome</keyword>
<dbReference type="Proteomes" id="UP001151760">
    <property type="component" value="Unassembled WGS sequence"/>
</dbReference>
<dbReference type="Pfam" id="PF00078">
    <property type="entry name" value="RVT_1"/>
    <property type="match status" value="1"/>
</dbReference>
<organism evidence="2 3">
    <name type="scientific">Tanacetum coccineum</name>
    <dbReference type="NCBI Taxonomy" id="301880"/>
    <lineage>
        <taxon>Eukaryota</taxon>
        <taxon>Viridiplantae</taxon>
        <taxon>Streptophyta</taxon>
        <taxon>Embryophyta</taxon>
        <taxon>Tracheophyta</taxon>
        <taxon>Spermatophyta</taxon>
        <taxon>Magnoliopsida</taxon>
        <taxon>eudicotyledons</taxon>
        <taxon>Gunneridae</taxon>
        <taxon>Pentapetalae</taxon>
        <taxon>asterids</taxon>
        <taxon>campanulids</taxon>
        <taxon>Asterales</taxon>
        <taxon>Asteraceae</taxon>
        <taxon>Asteroideae</taxon>
        <taxon>Anthemideae</taxon>
        <taxon>Anthemidinae</taxon>
        <taxon>Tanacetum</taxon>
    </lineage>
</organism>
<name>A0ABQ4XPP2_9ASTR</name>
<evidence type="ECO:0000313" key="3">
    <source>
        <dbReference type="Proteomes" id="UP001151760"/>
    </source>
</evidence>
<dbReference type="PANTHER" id="PTHR24559">
    <property type="entry name" value="TRANSPOSON TY3-I GAG-POL POLYPROTEIN"/>
    <property type="match status" value="1"/>
</dbReference>
<dbReference type="InterPro" id="IPR043502">
    <property type="entry name" value="DNA/RNA_pol_sf"/>
</dbReference>
<reference evidence="2" key="2">
    <citation type="submission" date="2022-01" db="EMBL/GenBank/DDBJ databases">
        <authorList>
            <person name="Yamashiro T."/>
            <person name="Shiraishi A."/>
            <person name="Satake H."/>
            <person name="Nakayama K."/>
        </authorList>
    </citation>
    <scope>NUCLEOTIDE SEQUENCE</scope>
</reference>
<dbReference type="InterPro" id="IPR053134">
    <property type="entry name" value="RNA-dir_DNA_polymerase"/>
</dbReference>
<dbReference type="Gene3D" id="3.10.10.10">
    <property type="entry name" value="HIV Type 1 Reverse Transcriptase, subunit A, domain 1"/>
    <property type="match status" value="1"/>
</dbReference>
<feature type="domain" description="Reverse transcriptase" evidence="1">
    <location>
        <begin position="366"/>
        <end position="453"/>
    </location>
</feature>